<dbReference type="GO" id="GO:0004497">
    <property type="term" value="F:monooxygenase activity"/>
    <property type="evidence" value="ECO:0007669"/>
    <property type="project" value="UniProtKB-KW"/>
</dbReference>
<keyword evidence="7" id="KW-0732">Signal</keyword>
<dbReference type="PANTHER" id="PTHR46028">
    <property type="entry name" value="KYNURENINE 3-MONOOXYGENASE"/>
    <property type="match status" value="1"/>
</dbReference>
<dbReference type="PANTHER" id="PTHR46028:SF2">
    <property type="entry name" value="KYNURENINE 3-MONOOXYGENASE"/>
    <property type="match status" value="1"/>
</dbReference>
<evidence type="ECO:0000313" key="9">
    <source>
        <dbReference type="EMBL" id="KAL3785656.1"/>
    </source>
</evidence>
<evidence type="ECO:0000259" key="8">
    <source>
        <dbReference type="Pfam" id="PF01494"/>
    </source>
</evidence>
<keyword evidence="5" id="KW-0560">Oxidoreductase</keyword>
<reference evidence="9 10" key="1">
    <citation type="journal article" date="2020" name="G3 (Bethesda)">
        <title>Improved Reference Genome for Cyclotella cryptica CCMP332, a Model for Cell Wall Morphogenesis, Salinity Adaptation, and Lipid Production in Diatoms (Bacillariophyta).</title>
        <authorList>
            <person name="Roberts W.R."/>
            <person name="Downey K.M."/>
            <person name="Ruck E.C."/>
            <person name="Traller J.C."/>
            <person name="Alverson A.J."/>
        </authorList>
    </citation>
    <scope>NUCLEOTIDE SEQUENCE [LARGE SCALE GENOMIC DNA]</scope>
    <source>
        <strain evidence="9 10">CCMP332</strain>
    </source>
</reference>
<keyword evidence="3" id="KW-0274">FAD</keyword>
<accession>A0ABD3PEA8</accession>
<evidence type="ECO:0000256" key="6">
    <source>
        <dbReference type="ARBA" id="ARBA00023033"/>
    </source>
</evidence>
<dbReference type="InterPro" id="IPR036188">
    <property type="entry name" value="FAD/NAD-bd_sf"/>
</dbReference>
<gene>
    <name evidence="9" type="ORF">HJC23_001927</name>
</gene>
<feature type="signal peptide" evidence="7">
    <location>
        <begin position="1"/>
        <end position="21"/>
    </location>
</feature>
<keyword evidence="10" id="KW-1185">Reference proteome</keyword>
<name>A0ABD3PEA8_9STRA</name>
<evidence type="ECO:0000256" key="7">
    <source>
        <dbReference type="SAM" id="SignalP"/>
    </source>
</evidence>
<sequence length="559" mass="62265">MNIPTRSAIFLSLLFHRTVLSLQPPAPRAIVVGAGPVGIAASLVLASRHGYDVTLLESSPETSIQTKYDPTKAFLYNVNARGQTLTKMFPNLHDKLVKRSVESKGFADATITVVPADPNLPIPKSSKLEKSFEMRNNENNEAGNAMPKSEKAVGVGYWIPRHEMVGLMVECIDEHNEKGEGGKISFYTGKECTSVSPRDVGGVFVEVYQADLVVGADGMNSKVRECLSHPRSAVGGWSLDCPKPNYFKLKKWRSPASFLRIKVLQLPPQFEIPDAEGNPPLITNSENIYAIRSIYKGPRNYLSLGLLPMKNNTAVRATNIVTRPDHEVWKLKDGNAIQTWFEKAFPRMNFNGMISNEEWDRFARAEGTRFPHCQYSRGMAVWDENGDSGVALVGDAIHAFPPDIGQGVNAGLMDVVCLDRALSGLDTVTGKEAKSAKENDKPSLGKNLARYQKQHSPEIASLIRLARFGAPYQYRQPHRADRILRTLWTLNVAMRLILNKITFNLVPPTCIILSQRPELTFRQVMRKADLTTLFLKVVVFGLIGLRFRPRLEILSMLKP</sequence>
<dbReference type="SUPFAM" id="SSF51905">
    <property type="entry name" value="FAD/NAD(P)-binding domain"/>
    <property type="match status" value="1"/>
</dbReference>
<evidence type="ECO:0000256" key="4">
    <source>
        <dbReference type="ARBA" id="ARBA00022857"/>
    </source>
</evidence>
<feature type="domain" description="FAD-binding" evidence="8">
    <location>
        <begin position="387"/>
        <end position="423"/>
    </location>
</feature>
<keyword evidence="2" id="KW-0285">Flavoprotein</keyword>
<dbReference type="EMBL" id="JABMIG020000212">
    <property type="protein sequence ID" value="KAL3785656.1"/>
    <property type="molecule type" value="Genomic_DNA"/>
</dbReference>
<evidence type="ECO:0000256" key="1">
    <source>
        <dbReference type="ARBA" id="ARBA00001974"/>
    </source>
</evidence>
<dbReference type="Proteomes" id="UP001516023">
    <property type="component" value="Unassembled WGS sequence"/>
</dbReference>
<comment type="caution">
    <text evidence="9">The sequence shown here is derived from an EMBL/GenBank/DDBJ whole genome shotgun (WGS) entry which is preliminary data.</text>
</comment>
<evidence type="ECO:0000256" key="2">
    <source>
        <dbReference type="ARBA" id="ARBA00022630"/>
    </source>
</evidence>
<organism evidence="9 10">
    <name type="scientific">Cyclotella cryptica</name>
    <dbReference type="NCBI Taxonomy" id="29204"/>
    <lineage>
        <taxon>Eukaryota</taxon>
        <taxon>Sar</taxon>
        <taxon>Stramenopiles</taxon>
        <taxon>Ochrophyta</taxon>
        <taxon>Bacillariophyta</taxon>
        <taxon>Coscinodiscophyceae</taxon>
        <taxon>Thalassiosirophycidae</taxon>
        <taxon>Stephanodiscales</taxon>
        <taxon>Stephanodiscaceae</taxon>
        <taxon>Cyclotella</taxon>
    </lineage>
</organism>
<protein>
    <recommendedName>
        <fullName evidence="8">FAD-binding domain-containing protein</fullName>
    </recommendedName>
</protein>
<evidence type="ECO:0000313" key="10">
    <source>
        <dbReference type="Proteomes" id="UP001516023"/>
    </source>
</evidence>
<dbReference type="Gene3D" id="3.50.50.60">
    <property type="entry name" value="FAD/NAD(P)-binding domain"/>
    <property type="match status" value="1"/>
</dbReference>
<dbReference type="AlphaFoldDB" id="A0ABD3PEA8"/>
<keyword evidence="6" id="KW-0503">Monooxygenase</keyword>
<feature type="chain" id="PRO_5044844087" description="FAD-binding domain-containing protein" evidence="7">
    <location>
        <begin position="22"/>
        <end position="559"/>
    </location>
</feature>
<evidence type="ECO:0000256" key="5">
    <source>
        <dbReference type="ARBA" id="ARBA00023002"/>
    </source>
</evidence>
<keyword evidence="4" id="KW-0521">NADP</keyword>
<dbReference type="PRINTS" id="PR00420">
    <property type="entry name" value="RNGMNOXGNASE"/>
</dbReference>
<dbReference type="InterPro" id="IPR002938">
    <property type="entry name" value="FAD-bd"/>
</dbReference>
<dbReference type="Pfam" id="PF01494">
    <property type="entry name" value="FAD_binding_3"/>
    <property type="match status" value="1"/>
</dbReference>
<evidence type="ECO:0000256" key="3">
    <source>
        <dbReference type="ARBA" id="ARBA00022827"/>
    </source>
</evidence>
<proteinExistence type="predicted"/>
<comment type="cofactor">
    <cofactor evidence="1">
        <name>FAD</name>
        <dbReference type="ChEBI" id="CHEBI:57692"/>
    </cofactor>
</comment>